<evidence type="ECO:0000313" key="4">
    <source>
        <dbReference type="EMBL" id="MFC4512267.1"/>
    </source>
</evidence>
<evidence type="ECO:0000256" key="2">
    <source>
        <dbReference type="ARBA" id="ARBA00022801"/>
    </source>
</evidence>
<dbReference type="InterPro" id="IPR015797">
    <property type="entry name" value="NUDIX_hydrolase-like_dom_sf"/>
</dbReference>
<dbReference type="PANTHER" id="PTHR43046">
    <property type="entry name" value="GDP-MANNOSE MANNOSYL HYDROLASE"/>
    <property type="match status" value="1"/>
</dbReference>
<evidence type="ECO:0000256" key="1">
    <source>
        <dbReference type="ARBA" id="ARBA00001946"/>
    </source>
</evidence>
<dbReference type="SUPFAM" id="SSF53335">
    <property type="entry name" value="S-adenosyl-L-methionine-dependent methyltransferases"/>
    <property type="match status" value="1"/>
</dbReference>
<keyword evidence="2" id="KW-0378">Hydrolase</keyword>
<reference evidence="5" key="1">
    <citation type="journal article" date="2019" name="Int. J. Syst. Evol. Microbiol.">
        <title>The Global Catalogue of Microorganisms (GCM) 10K type strain sequencing project: providing services to taxonomists for standard genome sequencing and annotation.</title>
        <authorList>
            <consortium name="The Broad Institute Genomics Platform"/>
            <consortium name="The Broad Institute Genome Sequencing Center for Infectious Disease"/>
            <person name="Wu L."/>
            <person name="Ma J."/>
        </authorList>
    </citation>
    <scope>NUCLEOTIDE SEQUENCE [LARGE SCALE GENOMIC DNA]</scope>
    <source>
        <strain evidence="5">CECT 8064</strain>
    </source>
</reference>
<evidence type="ECO:0000313" key="5">
    <source>
        <dbReference type="Proteomes" id="UP001595990"/>
    </source>
</evidence>
<dbReference type="InterPro" id="IPR041698">
    <property type="entry name" value="Methyltransf_25"/>
</dbReference>
<comment type="cofactor">
    <cofactor evidence="1">
        <name>Mg(2+)</name>
        <dbReference type="ChEBI" id="CHEBI:18420"/>
    </cofactor>
</comment>
<dbReference type="PANTHER" id="PTHR43046:SF14">
    <property type="entry name" value="MUTT_NUDIX FAMILY PROTEIN"/>
    <property type="match status" value="1"/>
</dbReference>
<dbReference type="InterPro" id="IPR000086">
    <property type="entry name" value="NUDIX_hydrolase_dom"/>
</dbReference>
<dbReference type="Pfam" id="PF13649">
    <property type="entry name" value="Methyltransf_25"/>
    <property type="match status" value="1"/>
</dbReference>
<organism evidence="4 5">
    <name type="scientific">Streptomyces ehimensis</name>
    <dbReference type="NCBI Taxonomy" id="68195"/>
    <lineage>
        <taxon>Bacteria</taxon>
        <taxon>Bacillati</taxon>
        <taxon>Actinomycetota</taxon>
        <taxon>Actinomycetes</taxon>
        <taxon>Kitasatosporales</taxon>
        <taxon>Streptomycetaceae</taxon>
        <taxon>Streptomyces</taxon>
    </lineage>
</organism>
<dbReference type="Gene3D" id="3.40.50.150">
    <property type="entry name" value="Vaccinia Virus protein VP39"/>
    <property type="match status" value="1"/>
</dbReference>
<proteinExistence type="predicted"/>
<dbReference type="Gene3D" id="3.90.79.10">
    <property type="entry name" value="Nucleoside Triphosphate Pyrophosphohydrolase"/>
    <property type="match status" value="1"/>
</dbReference>
<dbReference type="Pfam" id="PF00293">
    <property type="entry name" value="NUDIX"/>
    <property type="match status" value="1"/>
</dbReference>
<dbReference type="PROSITE" id="PS51462">
    <property type="entry name" value="NUDIX"/>
    <property type="match status" value="1"/>
</dbReference>
<dbReference type="InterPro" id="IPR029063">
    <property type="entry name" value="SAM-dependent_MTases_sf"/>
</dbReference>
<dbReference type="InterPro" id="IPR020476">
    <property type="entry name" value="Nudix_hydrolase"/>
</dbReference>
<gene>
    <name evidence="4" type="ORF">ACFPEN_04880</name>
</gene>
<comment type="caution">
    <text evidence="4">The sequence shown here is derived from an EMBL/GenBank/DDBJ whole genome shotgun (WGS) entry which is preliminary data.</text>
</comment>
<protein>
    <submittedName>
        <fullName evidence="4">NUDIX domain-containing protein</fullName>
    </submittedName>
</protein>
<dbReference type="PRINTS" id="PR00502">
    <property type="entry name" value="NUDIXFAMILY"/>
</dbReference>
<dbReference type="RefSeq" id="WP_417922343.1">
    <property type="nucleotide sequence ID" value="NZ_JBHSFS010000002.1"/>
</dbReference>
<dbReference type="SUPFAM" id="SSF55811">
    <property type="entry name" value="Nudix"/>
    <property type="match status" value="1"/>
</dbReference>
<keyword evidence="5" id="KW-1185">Reference proteome</keyword>
<name>A0ABV9BBL8_9ACTN</name>
<dbReference type="Proteomes" id="UP001595990">
    <property type="component" value="Unassembled WGS sequence"/>
</dbReference>
<evidence type="ECO:0000259" key="3">
    <source>
        <dbReference type="PROSITE" id="PS51462"/>
    </source>
</evidence>
<feature type="domain" description="Nudix hydrolase" evidence="3">
    <location>
        <begin position="250"/>
        <end position="378"/>
    </location>
</feature>
<dbReference type="CDD" id="cd02440">
    <property type="entry name" value="AdoMet_MTases"/>
    <property type="match status" value="1"/>
</dbReference>
<accession>A0ABV9BBL8</accession>
<dbReference type="EMBL" id="JBHSFS010000002">
    <property type="protein sequence ID" value="MFC4512267.1"/>
    <property type="molecule type" value="Genomic_DNA"/>
</dbReference>
<dbReference type="CDD" id="cd04678">
    <property type="entry name" value="NUDIX_MTH2_Nudt15"/>
    <property type="match status" value="1"/>
</dbReference>
<sequence length="396" mass="43222">MNDTAADRQVWTDFGRFHLDRRSNPPEPKQIDWGFYGDGPGDEVLGDLASRRVLDIGSGTGRYAVHLARAYGAVIDAVDGSPTQHQRALARYGEHDEPGVRFVLADILDHLRQEEDPYDVVYAMHSLGFIDPHQLLPALAPRVRPGGRLVFSVLHTNRDGLGPSTTVSPRDEGVRLANEGMLTTPMWVLTPALWEDLLVESGFLVKNIDLLPSPKDDDPVVCQLITAHRRQQTVPRARVASRARSANPPVAQAALGVCVIVVDAEGRVLLGLHRSGVWECPGGKVHPGESIEETAVRELREETSLSARAEDVEVIALLLDEVGGTNRATAVVVVTVHEGAPVAAEPELVSRWEWAKTDALPGPLFIPSAQALRAWRPELPVDHPLVHVYRITSATA</sequence>